<evidence type="ECO:0000313" key="2">
    <source>
        <dbReference type="EMBL" id="OBR65876.1"/>
    </source>
</evidence>
<proteinExistence type="predicted"/>
<dbReference type="STRING" id="1844972.A7K91_18045"/>
<keyword evidence="3" id="KW-1185">Reference proteome</keyword>
<accession>A0A1A5YJT2</accession>
<dbReference type="SUPFAM" id="SSF89360">
    <property type="entry name" value="HesB-like domain"/>
    <property type="match status" value="1"/>
</dbReference>
<dbReference type="EMBL" id="LYPA01000051">
    <property type="protein sequence ID" value="OBR65876.1"/>
    <property type="molecule type" value="Genomic_DNA"/>
</dbReference>
<evidence type="ECO:0000259" key="1">
    <source>
        <dbReference type="Pfam" id="PF01521"/>
    </source>
</evidence>
<dbReference type="InterPro" id="IPR000361">
    <property type="entry name" value="ATAP_core_dom"/>
</dbReference>
<feature type="domain" description="Core" evidence="1">
    <location>
        <begin position="3"/>
        <end position="104"/>
    </location>
</feature>
<sequence length="122" mass="13392">MNMQLHITELAANRLTEHLNDQAGSFKIFYDTEGCGCNGIIVILIVDKPDPLDVAIETNLSPFYVDAKQQFNLEQQMKLDAEPNYPSFKLSSDSGVYSSNVRVRDTRSAAVGTSAASDACML</sequence>
<comment type="caution">
    <text evidence="2">The sequence shown here is derived from an EMBL/GenBank/DDBJ whole genome shotgun (WGS) entry which is preliminary data.</text>
</comment>
<reference evidence="2 3" key="1">
    <citation type="submission" date="2016-05" db="EMBL/GenBank/DDBJ databases">
        <title>Paenibacillus oryzae. sp. nov., isolated from the rice root.</title>
        <authorList>
            <person name="Zhang J."/>
            <person name="Zhang X."/>
        </authorList>
    </citation>
    <scope>NUCLEOTIDE SEQUENCE [LARGE SCALE GENOMIC DNA]</scope>
    <source>
        <strain evidence="2 3">1DrF-4</strain>
    </source>
</reference>
<dbReference type="Gene3D" id="2.60.300.12">
    <property type="entry name" value="HesB-like domain"/>
    <property type="match status" value="1"/>
</dbReference>
<name>A0A1A5YJT2_9BACL</name>
<dbReference type="Pfam" id="PF01521">
    <property type="entry name" value="Fe-S_biosyn"/>
    <property type="match status" value="1"/>
</dbReference>
<protein>
    <recommendedName>
        <fullName evidence="1">Core domain-containing protein</fullName>
    </recommendedName>
</protein>
<dbReference type="InterPro" id="IPR035903">
    <property type="entry name" value="HesB-like_dom_sf"/>
</dbReference>
<organism evidence="2 3">
    <name type="scientific">Paenibacillus oryzae</name>
    <dbReference type="NCBI Taxonomy" id="1844972"/>
    <lineage>
        <taxon>Bacteria</taxon>
        <taxon>Bacillati</taxon>
        <taxon>Bacillota</taxon>
        <taxon>Bacilli</taxon>
        <taxon>Bacillales</taxon>
        <taxon>Paenibacillaceae</taxon>
        <taxon>Paenibacillus</taxon>
    </lineage>
</organism>
<gene>
    <name evidence="2" type="ORF">A7K91_18045</name>
</gene>
<dbReference type="Proteomes" id="UP000092024">
    <property type="component" value="Unassembled WGS sequence"/>
</dbReference>
<evidence type="ECO:0000313" key="3">
    <source>
        <dbReference type="Proteomes" id="UP000092024"/>
    </source>
</evidence>
<dbReference type="AlphaFoldDB" id="A0A1A5YJT2"/>